<evidence type="ECO:0000313" key="5">
    <source>
        <dbReference type="EMBL" id="CAD6491932.1"/>
    </source>
</evidence>
<dbReference type="Pfam" id="PF00852">
    <property type="entry name" value="Glyco_transf_10"/>
    <property type="match status" value="1"/>
</dbReference>
<dbReference type="Gene3D" id="3.40.50.11660">
    <property type="entry name" value="Glycosyl transferase family 10, C-terminal domain"/>
    <property type="match status" value="1"/>
</dbReference>
<evidence type="ECO:0000259" key="4">
    <source>
        <dbReference type="Pfam" id="PF00852"/>
    </source>
</evidence>
<dbReference type="PANTHER" id="PTHR11929:SF194">
    <property type="entry name" value="ALPHA-(1,3)-FUCOSYLTRANSFERASE 10"/>
    <property type="match status" value="1"/>
</dbReference>
<evidence type="ECO:0000313" key="6">
    <source>
        <dbReference type="Proteomes" id="UP000634805"/>
    </source>
</evidence>
<dbReference type="InterPro" id="IPR038577">
    <property type="entry name" value="GT10-like_C_sf"/>
</dbReference>
<dbReference type="SUPFAM" id="SSF53756">
    <property type="entry name" value="UDP-Glycosyltransferase/glycogen phosphorylase"/>
    <property type="match status" value="1"/>
</dbReference>
<gene>
    <name evidence="5" type="ORF">EMLJLAPB_00189</name>
</gene>
<dbReference type="Proteomes" id="UP000634805">
    <property type="component" value="Unassembled WGS sequence"/>
</dbReference>
<name>A0A811T8F7_9EURY</name>
<organism evidence="5 6">
    <name type="scientific">Candidatus Argoarchaeum ethanivorans</name>
    <dbReference type="NCBI Taxonomy" id="2608793"/>
    <lineage>
        <taxon>Archaea</taxon>
        <taxon>Methanobacteriati</taxon>
        <taxon>Methanobacteriota</taxon>
        <taxon>Stenosarchaea group</taxon>
        <taxon>Methanomicrobia</taxon>
        <taxon>Methanosarcinales</taxon>
        <taxon>Methanosarcinales incertae sedis</taxon>
        <taxon>GOM Arc I cluster</taxon>
        <taxon>Candidatus Argoarchaeum</taxon>
    </lineage>
</organism>
<dbReference type="PANTHER" id="PTHR11929">
    <property type="entry name" value="ALPHA- 1,3 -FUCOSYLTRANSFERASE"/>
    <property type="match status" value="1"/>
</dbReference>
<evidence type="ECO:0000256" key="2">
    <source>
        <dbReference type="ARBA" id="ARBA00022676"/>
    </source>
</evidence>
<dbReference type="InterPro" id="IPR055270">
    <property type="entry name" value="Glyco_tran_10_C"/>
</dbReference>
<comment type="similarity">
    <text evidence="1">Belongs to the glycosyltransferase 10 family.</text>
</comment>
<dbReference type="GO" id="GO:0008417">
    <property type="term" value="F:fucosyltransferase activity"/>
    <property type="evidence" value="ECO:0007669"/>
    <property type="project" value="InterPro"/>
</dbReference>
<accession>A0A811T8F7</accession>
<comment type="caution">
    <text evidence="5">The sequence shown here is derived from an EMBL/GenBank/DDBJ whole genome shotgun (WGS) entry which is preliminary data.</text>
</comment>
<dbReference type="InterPro" id="IPR001503">
    <property type="entry name" value="Glyco_trans_10"/>
</dbReference>
<feature type="domain" description="Fucosyltransferase C-terminal" evidence="4">
    <location>
        <begin position="214"/>
        <end position="296"/>
    </location>
</feature>
<dbReference type="EMBL" id="CAJHIS010000003">
    <property type="protein sequence ID" value="CAD6491932.1"/>
    <property type="molecule type" value="Genomic_DNA"/>
</dbReference>
<protein>
    <recommendedName>
        <fullName evidence="4">Fucosyltransferase C-terminal domain-containing protein</fullName>
    </recommendedName>
</protein>
<reference evidence="5" key="1">
    <citation type="submission" date="2020-10" db="EMBL/GenBank/DDBJ databases">
        <authorList>
            <person name="Hahn C.J."/>
            <person name="Laso-Perez R."/>
            <person name="Vulcano F."/>
            <person name="Vaziourakis K.-M."/>
            <person name="Stokke R."/>
            <person name="Steen I.H."/>
            <person name="Teske A."/>
            <person name="Boetius A."/>
            <person name="Liebeke M."/>
            <person name="Amann R."/>
            <person name="Knittel K."/>
        </authorList>
    </citation>
    <scope>NUCLEOTIDE SEQUENCE</scope>
    <source>
        <strain evidence="5">Gfbio:e3339647-f889-4370-9287-4fb5cb688e4c:AG392D22_GoMArc1</strain>
    </source>
</reference>
<evidence type="ECO:0000256" key="3">
    <source>
        <dbReference type="ARBA" id="ARBA00022679"/>
    </source>
</evidence>
<dbReference type="AlphaFoldDB" id="A0A811T8F7"/>
<keyword evidence="3" id="KW-0808">Transferase</keyword>
<dbReference type="GO" id="GO:0016020">
    <property type="term" value="C:membrane"/>
    <property type="evidence" value="ECO:0007669"/>
    <property type="project" value="InterPro"/>
</dbReference>
<keyword evidence="2" id="KW-0328">Glycosyltransferase</keyword>
<proteinExistence type="inferred from homology"/>
<evidence type="ECO:0000256" key="1">
    <source>
        <dbReference type="ARBA" id="ARBA00008919"/>
    </source>
</evidence>
<sequence>MIKATLFTDSFYLNNRVFDKVSMNDSLYGFYVLKEKFREKGIDLSTQDINPPSEAQFIIYNEMPKIRDIMPDKDSYLLMLESKIIKSDNWNTKKHKYFKKIFTWDNNLVDGRNYLKINYAHKIPTDLDYDMSKKEKLCTMVASHKFESHSLELYTERIKAIRWFEQNHPKDFDLYGIGWDRHCFKGALTSLNRFQSMTKLLIPKYSSFKGPAPSRTVLPKYKFAICYENARDIPSYITEKIFNCFFAGCVPIYWGAPNVTDFIPEDTFIDRRKFNSYEELYDYIKNMPDEEYLGYLAAIKNFIESPEIYPFSAECFADTIISEILKND</sequence>